<keyword evidence="4" id="KW-1185">Reference proteome</keyword>
<evidence type="ECO:0000313" key="3">
    <source>
        <dbReference type="EMBL" id="KAK5993977.1"/>
    </source>
</evidence>
<feature type="chain" id="PRO_5046144136" evidence="1">
    <location>
        <begin position="18"/>
        <end position="135"/>
    </location>
</feature>
<feature type="signal peptide" evidence="1">
    <location>
        <begin position="1"/>
        <end position="17"/>
    </location>
</feature>
<name>A0ABR0SQ02_9HYPO</name>
<feature type="domain" description="Killer toxin Kp4" evidence="2">
    <location>
        <begin position="5"/>
        <end position="123"/>
    </location>
</feature>
<reference evidence="3 4" key="1">
    <citation type="submission" date="2024-01" db="EMBL/GenBank/DDBJ databases">
        <title>Complete genome of Cladobotryum mycophilum ATHUM6906.</title>
        <authorList>
            <person name="Christinaki A.C."/>
            <person name="Myridakis A.I."/>
            <person name="Kouvelis V.N."/>
        </authorList>
    </citation>
    <scope>NUCLEOTIDE SEQUENCE [LARGE SCALE GENOMIC DNA]</scope>
    <source>
        <strain evidence="3 4">ATHUM6906</strain>
    </source>
</reference>
<dbReference type="Gene3D" id="3.30.430.10">
    <property type="entry name" value="Killer Toxin P4, subunit A"/>
    <property type="match status" value="1"/>
</dbReference>
<sequence>MVSSLAVISTLVASAAALGINCRGSGACVLVGASLDNVLVQVQQIQAMGQGNRWYPAGVQLACSEGDKGTICAFFQSTSGGTANQAAQLIQGLKDHGCGVCGSNPTNPGNDVSHGQLTVNVVSSPCCKGNCHCPF</sequence>
<organism evidence="3 4">
    <name type="scientific">Cladobotryum mycophilum</name>
    <dbReference type="NCBI Taxonomy" id="491253"/>
    <lineage>
        <taxon>Eukaryota</taxon>
        <taxon>Fungi</taxon>
        <taxon>Dikarya</taxon>
        <taxon>Ascomycota</taxon>
        <taxon>Pezizomycotina</taxon>
        <taxon>Sordariomycetes</taxon>
        <taxon>Hypocreomycetidae</taxon>
        <taxon>Hypocreales</taxon>
        <taxon>Hypocreaceae</taxon>
        <taxon>Cladobotryum</taxon>
    </lineage>
</organism>
<comment type="caution">
    <text evidence="3">The sequence shown here is derived from an EMBL/GenBank/DDBJ whole genome shotgun (WGS) entry which is preliminary data.</text>
</comment>
<dbReference type="InterPro" id="IPR011329">
    <property type="entry name" value="Killer_tox_Kp4/SMK"/>
</dbReference>
<evidence type="ECO:0000259" key="2">
    <source>
        <dbReference type="Pfam" id="PF09044"/>
    </source>
</evidence>
<dbReference type="EMBL" id="JAVFKD010000012">
    <property type="protein sequence ID" value="KAK5993977.1"/>
    <property type="molecule type" value="Genomic_DNA"/>
</dbReference>
<dbReference type="SUPFAM" id="SSF55221">
    <property type="entry name" value="Yeast killer toxins"/>
    <property type="match status" value="1"/>
</dbReference>
<evidence type="ECO:0000256" key="1">
    <source>
        <dbReference type="SAM" id="SignalP"/>
    </source>
</evidence>
<dbReference type="Pfam" id="PF09044">
    <property type="entry name" value="Kp4"/>
    <property type="match status" value="1"/>
</dbReference>
<dbReference type="InterPro" id="IPR015131">
    <property type="entry name" value="Killer_tox_Kp4"/>
</dbReference>
<gene>
    <name evidence="3" type="ORF">PT974_07415</name>
</gene>
<proteinExistence type="predicted"/>
<keyword evidence="1" id="KW-0732">Signal</keyword>
<protein>
    <submittedName>
        <fullName evidence="3">KP4 killer toxin</fullName>
    </submittedName>
</protein>
<dbReference type="Proteomes" id="UP001338125">
    <property type="component" value="Unassembled WGS sequence"/>
</dbReference>
<evidence type="ECO:0000313" key="4">
    <source>
        <dbReference type="Proteomes" id="UP001338125"/>
    </source>
</evidence>
<accession>A0ABR0SQ02</accession>